<dbReference type="KEGG" id="gpa:GPA_26780"/>
<evidence type="ECO:0000256" key="1">
    <source>
        <dbReference type="ARBA" id="ARBA00008857"/>
    </source>
</evidence>
<dbReference type="InterPro" id="IPR013762">
    <property type="entry name" value="Integrase-like_cat_sf"/>
</dbReference>
<keyword evidence="7" id="KW-1185">Reference proteome</keyword>
<dbReference type="PROSITE" id="PS51898">
    <property type="entry name" value="TYR_RECOMBINASE"/>
    <property type="match status" value="1"/>
</dbReference>
<feature type="region of interest" description="Disordered" evidence="4">
    <location>
        <begin position="1"/>
        <end position="21"/>
    </location>
</feature>
<evidence type="ECO:0000256" key="3">
    <source>
        <dbReference type="ARBA" id="ARBA00023172"/>
    </source>
</evidence>
<dbReference type="PANTHER" id="PTHR30349:SF64">
    <property type="entry name" value="PROPHAGE INTEGRASE INTD-RELATED"/>
    <property type="match status" value="1"/>
</dbReference>
<dbReference type="HOGENOM" id="CLU_027562_17_1_11"/>
<proteinExistence type="inferred from homology"/>
<evidence type="ECO:0000313" key="6">
    <source>
        <dbReference type="EMBL" id="CBL04735.1"/>
    </source>
</evidence>
<dbReference type="AlphaFoldDB" id="D6EAI8"/>
<comment type="similarity">
    <text evidence="1">Belongs to the 'phage' integrase family.</text>
</comment>
<dbReference type="PANTHER" id="PTHR30349">
    <property type="entry name" value="PHAGE INTEGRASE-RELATED"/>
    <property type="match status" value="1"/>
</dbReference>
<evidence type="ECO:0000256" key="4">
    <source>
        <dbReference type="SAM" id="MobiDB-lite"/>
    </source>
</evidence>
<dbReference type="InterPro" id="IPR011010">
    <property type="entry name" value="DNA_brk_join_enz"/>
</dbReference>
<accession>D6EAI8</accession>
<keyword evidence="2" id="KW-0238">DNA-binding</keyword>
<dbReference type="GO" id="GO:0006310">
    <property type="term" value="P:DNA recombination"/>
    <property type="evidence" value="ECO:0007669"/>
    <property type="project" value="UniProtKB-KW"/>
</dbReference>
<dbReference type="GO" id="GO:0003677">
    <property type="term" value="F:DNA binding"/>
    <property type="evidence" value="ECO:0007669"/>
    <property type="project" value="UniProtKB-KW"/>
</dbReference>
<dbReference type="SUPFAM" id="SSF56349">
    <property type="entry name" value="DNA breaking-rejoining enzymes"/>
    <property type="match status" value="1"/>
</dbReference>
<keyword evidence="3" id="KW-0233">DNA recombination</keyword>
<dbReference type="Pfam" id="PF00589">
    <property type="entry name" value="Phage_integrase"/>
    <property type="match status" value="2"/>
</dbReference>
<name>D6EAI8_9ACTN</name>
<protein>
    <submittedName>
        <fullName evidence="6">Site-specific recombinase XerC</fullName>
    </submittedName>
</protein>
<dbReference type="Gene3D" id="1.10.150.130">
    <property type="match status" value="1"/>
</dbReference>
<dbReference type="Gene3D" id="1.10.443.10">
    <property type="entry name" value="Intergrase catalytic core"/>
    <property type="match status" value="1"/>
</dbReference>
<dbReference type="InterPro" id="IPR010998">
    <property type="entry name" value="Integrase_recombinase_N"/>
</dbReference>
<sequence>MRTEGKEYAMSGRSSLSGIGSVEKTGRKNTWRIRVALGKDPVTGKYRKSPSRTVHGTKSEATKALMEYRAEIMDASAVRPSDITIGEYAVRFHEEREHEFRSPLAWNREAYEIKRIAEAFGAYRLQELDTLTLRSAYSRMRKEGATESRLHRVHQKLSQIMNQAVDDGLVAKNPCSPISIPRPKPKERHSLTVDEAQRLNSIILGLPASAPHCAVLLALHTGMRRGEVLGLTWEHVHFDKRRLYVAQQYACDKVPRDPKSKKSKRWISLDSEIVAYLEEWKRTQRIELENRKRRLDREDTDAIAILQTEKSPVVTNVYGGYYDPNIFGRWFREFCVENGFGEQGRAIRYVDSRGIPRIKRTGYEGLKFHELRHTQATLLISNGADIKTVQNRLGHSTAALTMDIYAHAIEQNDREAADEIGELLGGE</sequence>
<dbReference type="EMBL" id="FP929047">
    <property type="protein sequence ID" value="CBL04735.1"/>
    <property type="molecule type" value="Genomic_DNA"/>
</dbReference>
<evidence type="ECO:0000256" key="2">
    <source>
        <dbReference type="ARBA" id="ARBA00023125"/>
    </source>
</evidence>
<organism evidence="6 7">
    <name type="scientific">Gordonibacter pamelaeae 7-10-1-b</name>
    <dbReference type="NCBI Taxonomy" id="657308"/>
    <lineage>
        <taxon>Bacteria</taxon>
        <taxon>Bacillati</taxon>
        <taxon>Actinomycetota</taxon>
        <taxon>Coriobacteriia</taxon>
        <taxon>Eggerthellales</taxon>
        <taxon>Eggerthellaceae</taxon>
        <taxon>Gordonibacter</taxon>
    </lineage>
</organism>
<evidence type="ECO:0000313" key="7">
    <source>
        <dbReference type="Proteomes" id="UP000008805"/>
    </source>
</evidence>
<feature type="domain" description="Tyr recombinase" evidence="5">
    <location>
        <begin position="186"/>
        <end position="418"/>
    </location>
</feature>
<reference evidence="6 7" key="1">
    <citation type="submission" date="2010-03" db="EMBL/GenBank/DDBJ databases">
        <title>The genome sequence of Gordonibacter pamelaeae 7-10-1-bT.</title>
        <authorList>
            <consortium name="metaHIT consortium -- http://www.metahit.eu/"/>
            <person name="Pajon A."/>
            <person name="Turner K."/>
            <person name="Parkhill J."/>
            <person name="Timmis K."/>
            <person name="Oxley A."/>
            <person name="Wurdemann D."/>
        </authorList>
    </citation>
    <scope>NUCLEOTIDE SEQUENCE [LARGE SCALE GENOMIC DNA]</scope>
    <source>
        <strain evidence="7">7-10-1-b</strain>
    </source>
</reference>
<evidence type="ECO:0000259" key="5">
    <source>
        <dbReference type="PROSITE" id="PS51898"/>
    </source>
</evidence>
<dbReference type="Proteomes" id="UP000008805">
    <property type="component" value="Chromosome"/>
</dbReference>
<reference evidence="6 7" key="2">
    <citation type="submission" date="2010-03" db="EMBL/GenBank/DDBJ databases">
        <authorList>
            <person name="Pajon A."/>
        </authorList>
    </citation>
    <scope>NUCLEOTIDE SEQUENCE [LARGE SCALE GENOMIC DNA]</scope>
    <source>
        <strain evidence="7">7-10-1-b</strain>
    </source>
</reference>
<dbReference type="CDD" id="cd01189">
    <property type="entry name" value="INT_ICEBs1_C_like"/>
    <property type="match status" value="1"/>
</dbReference>
<dbReference type="InterPro" id="IPR002104">
    <property type="entry name" value="Integrase_catalytic"/>
</dbReference>
<dbReference type="InterPro" id="IPR050090">
    <property type="entry name" value="Tyrosine_recombinase_XerCD"/>
</dbReference>
<gene>
    <name evidence="6" type="ORF">GPA_26780</name>
</gene>
<dbReference type="GO" id="GO:0015074">
    <property type="term" value="P:DNA integration"/>
    <property type="evidence" value="ECO:0007669"/>
    <property type="project" value="InterPro"/>
</dbReference>